<name>A0A1E8FJE4_9ALTE</name>
<dbReference type="AlphaFoldDB" id="A0A1E8FJE4"/>
<gene>
    <name evidence="2" type="ORF">BFC17_10230</name>
</gene>
<keyword evidence="1" id="KW-0732">Signal</keyword>
<accession>A0A1E8FJE4</accession>
<dbReference type="Proteomes" id="UP000176037">
    <property type="component" value="Unassembled WGS sequence"/>
</dbReference>
<reference evidence="2 3" key="1">
    <citation type="submission" date="2016-09" db="EMBL/GenBank/DDBJ databases">
        <title>Alteromonas lipolytica, a new species isolated from sea water.</title>
        <authorList>
            <person name="Wu Y.-H."/>
            <person name="Cheng H."/>
            <person name="Xu X.-W."/>
        </authorList>
    </citation>
    <scope>NUCLEOTIDE SEQUENCE [LARGE SCALE GENOMIC DNA]</scope>
    <source>
        <strain evidence="2 3">JW12</strain>
    </source>
</reference>
<comment type="caution">
    <text evidence="2">The sequence shown here is derived from an EMBL/GenBank/DDBJ whole genome shotgun (WGS) entry which is preliminary data.</text>
</comment>
<organism evidence="2 3">
    <name type="scientific">Alteromonas lipolytica</name>
    <dbReference type="NCBI Taxonomy" id="1856405"/>
    <lineage>
        <taxon>Bacteria</taxon>
        <taxon>Pseudomonadati</taxon>
        <taxon>Pseudomonadota</taxon>
        <taxon>Gammaproteobacteria</taxon>
        <taxon>Alteromonadales</taxon>
        <taxon>Alteromonadaceae</taxon>
        <taxon>Alteromonas/Salinimonas group</taxon>
        <taxon>Alteromonas</taxon>
    </lineage>
</organism>
<dbReference type="Gene3D" id="3.40.190.10">
    <property type="entry name" value="Periplasmic binding protein-like II"/>
    <property type="match status" value="1"/>
</dbReference>
<evidence type="ECO:0008006" key="4">
    <source>
        <dbReference type="Google" id="ProtNLM"/>
    </source>
</evidence>
<evidence type="ECO:0000256" key="1">
    <source>
        <dbReference type="SAM" id="SignalP"/>
    </source>
</evidence>
<dbReference type="EMBL" id="MJIC01000004">
    <property type="protein sequence ID" value="OFI36045.1"/>
    <property type="molecule type" value="Genomic_DNA"/>
</dbReference>
<proteinExistence type="predicted"/>
<feature type="chain" id="PRO_5009214333" description="Phosphate ABC transporter substrate-binding protein" evidence="1">
    <location>
        <begin position="24"/>
        <end position="145"/>
    </location>
</feature>
<keyword evidence="3" id="KW-1185">Reference proteome</keyword>
<evidence type="ECO:0000313" key="2">
    <source>
        <dbReference type="EMBL" id="OFI36045.1"/>
    </source>
</evidence>
<protein>
    <recommendedName>
        <fullName evidence="4">Phosphate ABC transporter substrate-binding protein</fullName>
    </recommendedName>
</protein>
<dbReference type="SUPFAM" id="SSF53850">
    <property type="entry name" value="Periplasmic binding protein-like II"/>
    <property type="match status" value="1"/>
</dbReference>
<sequence>MGILMKRLLLLTLLLIQPLMTEAKSDDHIMVIINKSSDIEQLSKSQVKNIFMGTVSVDNIVPLGLPPGEVARSIFNVRVIGLTESRIRSYWAQMRFSGRLKEPDNASGIDDLIINIRSASNTIGYVPENTPLPDDIKVVFRSSEQ</sequence>
<feature type="signal peptide" evidence="1">
    <location>
        <begin position="1"/>
        <end position="23"/>
    </location>
</feature>
<evidence type="ECO:0000313" key="3">
    <source>
        <dbReference type="Proteomes" id="UP000176037"/>
    </source>
</evidence>
<dbReference type="STRING" id="1856405.BFC17_10230"/>